<feature type="region of interest" description="Disordered" evidence="2">
    <location>
        <begin position="527"/>
        <end position="556"/>
    </location>
</feature>
<protein>
    <recommendedName>
        <fullName evidence="1">E3 ubiquitin-protein ligase</fullName>
        <ecNumber evidence="1">2.3.2.27</ecNumber>
    </recommendedName>
</protein>
<comment type="function">
    <text evidence="1">Ubiquitin ligase protein which is a component of the N-end rule pathway. Recognizes and binds to proteins bearing specific N-terminal residues that are destabilizing according to the N-end rule, leading to their ubiquitination and subsequent degradation.</text>
</comment>
<keyword evidence="5" id="KW-1185">Reference proteome</keyword>
<accession>M4BQS2</accession>
<reference evidence="4" key="2">
    <citation type="submission" date="2015-06" db="UniProtKB">
        <authorList>
            <consortium name="EnsemblProtists"/>
        </authorList>
    </citation>
    <scope>IDENTIFICATION</scope>
    <source>
        <strain evidence="4">Emoy2</strain>
    </source>
</reference>
<organism evidence="4 5">
    <name type="scientific">Hyaloperonospora arabidopsidis (strain Emoy2)</name>
    <name type="common">Downy mildew agent</name>
    <name type="synonym">Peronospora arabidopsidis</name>
    <dbReference type="NCBI Taxonomy" id="559515"/>
    <lineage>
        <taxon>Eukaryota</taxon>
        <taxon>Sar</taxon>
        <taxon>Stramenopiles</taxon>
        <taxon>Oomycota</taxon>
        <taxon>Peronosporomycetes</taxon>
        <taxon>Peronosporales</taxon>
        <taxon>Peronosporaceae</taxon>
        <taxon>Hyaloperonospora</taxon>
    </lineage>
</organism>
<dbReference type="InterPro" id="IPR044046">
    <property type="entry name" value="E3_ligase_UBR-like_C"/>
</dbReference>
<dbReference type="PANTHER" id="PTHR21497:SF24">
    <property type="entry name" value="E3 UBIQUITIN-PROTEIN LIGASE UBR1"/>
    <property type="match status" value="1"/>
</dbReference>
<keyword evidence="1" id="KW-0863">Zinc-finger</keyword>
<dbReference type="GO" id="GO:0000151">
    <property type="term" value="C:ubiquitin ligase complex"/>
    <property type="evidence" value="ECO:0007669"/>
    <property type="project" value="TreeGrafter"/>
</dbReference>
<dbReference type="UniPathway" id="UPA00143"/>
<dbReference type="GO" id="GO:0071596">
    <property type="term" value="P:ubiquitin-dependent protein catabolic process via the N-end rule pathway"/>
    <property type="evidence" value="ECO:0007669"/>
    <property type="project" value="UniProtKB-UniRule"/>
</dbReference>
<dbReference type="Pfam" id="PF18995">
    <property type="entry name" value="PRT6_C"/>
    <property type="match status" value="1"/>
</dbReference>
<dbReference type="GO" id="GO:0008270">
    <property type="term" value="F:zinc ion binding"/>
    <property type="evidence" value="ECO:0007669"/>
    <property type="project" value="UniProtKB-UniRule"/>
</dbReference>
<keyword evidence="1" id="KW-0833">Ubl conjugation pathway</keyword>
<dbReference type="GO" id="GO:0061630">
    <property type="term" value="F:ubiquitin protein ligase activity"/>
    <property type="evidence" value="ECO:0007669"/>
    <property type="project" value="UniProtKB-UniRule"/>
</dbReference>
<dbReference type="InParanoid" id="M4BQS2"/>
<keyword evidence="1" id="KW-0479">Metal-binding</keyword>
<reference evidence="5" key="1">
    <citation type="journal article" date="2010" name="Science">
        <title>Signatures of adaptation to obligate biotrophy in the Hyaloperonospora arabidopsidis genome.</title>
        <authorList>
            <person name="Baxter L."/>
            <person name="Tripathy S."/>
            <person name="Ishaque N."/>
            <person name="Boot N."/>
            <person name="Cabral A."/>
            <person name="Kemen E."/>
            <person name="Thines M."/>
            <person name="Ah-Fong A."/>
            <person name="Anderson R."/>
            <person name="Badejoko W."/>
            <person name="Bittner-Eddy P."/>
            <person name="Boore J.L."/>
            <person name="Chibucos M.C."/>
            <person name="Coates M."/>
            <person name="Dehal P."/>
            <person name="Delehaunty K."/>
            <person name="Dong S."/>
            <person name="Downton P."/>
            <person name="Dumas B."/>
            <person name="Fabro G."/>
            <person name="Fronick C."/>
            <person name="Fuerstenberg S.I."/>
            <person name="Fulton L."/>
            <person name="Gaulin E."/>
            <person name="Govers F."/>
            <person name="Hughes L."/>
            <person name="Humphray S."/>
            <person name="Jiang R.H."/>
            <person name="Judelson H."/>
            <person name="Kamoun S."/>
            <person name="Kyung K."/>
            <person name="Meijer H."/>
            <person name="Minx P."/>
            <person name="Morris P."/>
            <person name="Nelson J."/>
            <person name="Phuntumart V."/>
            <person name="Qutob D."/>
            <person name="Rehmany A."/>
            <person name="Rougon-Cardoso A."/>
            <person name="Ryden P."/>
            <person name="Torto-Alalibo T."/>
            <person name="Studholme D."/>
            <person name="Wang Y."/>
            <person name="Win J."/>
            <person name="Wood J."/>
            <person name="Clifton S.W."/>
            <person name="Rogers J."/>
            <person name="Van den Ackerveken G."/>
            <person name="Jones J.D."/>
            <person name="McDowell J.M."/>
            <person name="Beynon J."/>
            <person name="Tyler B.M."/>
        </authorList>
    </citation>
    <scope>NUCLEOTIDE SEQUENCE [LARGE SCALE GENOMIC DNA]</scope>
    <source>
        <strain evidence="5">Emoy2</strain>
    </source>
</reference>
<feature type="compositionally biased region" description="Acidic residues" evidence="2">
    <location>
        <begin position="527"/>
        <end position="536"/>
    </location>
</feature>
<dbReference type="GO" id="GO:0016567">
    <property type="term" value="P:protein ubiquitination"/>
    <property type="evidence" value="ECO:0007669"/>
    <property type="project" value="UniProtKB-UniRule"/>
</dbReference>
<evidence type="ECO:0000259" key="3">
    <source>
        <dbReference type="Pfam" id="PF18995"/>
    </source>
</evidence>
<dbReference type="AlphaFoldDB" id="M4BQS2"/>
<comment type="similarity">
    <text evidence="1">Belongs to the E3 ubiquitin-protein ligase UBR1-like family.</text>
</comment>
<dbReference type="Proteomes" id="UP000011713">
    <property type="component" value="Unassembled WGS sequence"/>
</dbReference>
<dbReference type="EC" id="2.3.2.27" evidence="1"/>
<comment type="pathway">
    <text evidence="1">Protein modification; protein ubiquitination.</text>
</comment>
<dbReference type="STRING" id="559515.M4BQS2"/>
<evidence type="ECO:0000313" key="5">
    <source>
        <dbReference type="Proteomes" id="UP000011713"/>
    </source>
</evidence>
<proteinExistence type="inferred from homology"/>
<evidence type="ECO:0000256" key="1">
    <source>
        <dbReference type="RuleBase" id="RU366018"/>
    </source>
</evidence>
<dbReference type="InterPro" id="IPR039164">
    <property type="entry name" value="UBR1-like"/>
</dbReference>
<dbReference type="VEuPathDB" id="FungiDB:HpaG808761"/>
<comment type="catalytic activity">
    <reaction evidence="1">
        <text>S-ubiquitinyl-[E2 ubiquitin-conjugating enzyme]-L-cysteine + [acceptor protein]-L-lysine = [E2 ubiquitin-conjugating enzyme]-L-cysteine + N(6)-ubiquitinyl-[acceptor protein]-L-lysine.</text>
        <dbReference type="EC" id="2.3.2.27"/>
    </reaction>
</comment>
<dbReference type="eggNOG" id="KOG1139">
    <property type="taxonomic scope" value="Eukaryota"/>
</dbReference>
<evidence type="ECO:0000256" key="2">
    <source>
        <dbReference type="SAM" id="MobiDB-lite"/>
    </source>
</evidence>
<name>M4BQS2_HYAAE</name>
<dbReference type="EMBL" id="JH598593">
    <property type="status" value="NOT_ANNOTATED_CDS"/>
    <property type="molecule type" value="Genomic_DNA"/>
</dbReference>
<dbReference type="PANTHER" id="PTHR21497">
    <property type="entry name" value="UBIQUITIN LIGASE E3 ALPHA-RELATED"/>
    <property type="match status" value="1"/>
</dbReference>
<keyword evidence="1" id="KW-0862">Zinc</keyword>
<keyword evidence="1" id="KW-0808">Transferase</keyword>
<dbReference type="eggNOG" id="KOG1140">
    <property type="taxonomic scope" value="Eukaryota"/>
</dbReference>
<feature type="domain" description="E3 ubiquitin-protein ligase UBR-like C-terminal" evidence="3">
    <location>
        <begin position="455"/>
        <end position="891"/>
    </location>
</feature>
<dbReference type="HOGENOM" id="CLU_297802_0_0_1"/>
<dbReference type="GO" id="GO:0005737">
    <property type="term" value="C:cytoplasm"/>
    <property type="evidence" value="ECO:0007669"/>
    <property type="project" value="TreeGrafter"/>
</dbReference>
<dbReference type="EnsemblProtists" id="HpaT808761">
    <property type="protein sequence ID" value="HpaP808761"/>
    <property type="gene ID" value="HpaG808761"/>
</dbReference>
<feature type="compositionally biased region" description="Polar residues" evidence="2">
    <location>
        <begin position="544"/>
        <end position="553"/>
    </location>
</feature>
<evidence type="ECO:0000313" key="4">
    <source>
        <dbReference type="EnsemblProtists" id="HpaP808761"/>
    </source>
</evidence>
<sequence>MSKSELKKINQQRAIATMMVRQKAFAESFALSNEGEDDKVDGDSAQSECSGNCDVVADDFHHGTPRRTYVYRPPPPPDCIICTQKKKDAPVMYISHAQMSQVNAHAWGIHPGCVDTAVTGENQDSSSNSTAACNATPFPPQLHLSLCGHAVHLYCWQQYFESVRAQSQATLEQDRTNIAFDAQIGEFLCPLCQALSSMLVPWFPISSPLTSTEQQRDRDAMERRFQSSRDTTCILSWLSDGLPSRIESLALDGVVDRDDEDDEGARMQQQDGISAMNHFAVSLLEITVRFQPEMTHLAPAASAVKKGFYSTGPQLTHLIWSSVASTIASTQLSCISLAMSLLDSYASVSKNGHGDASRRWNPARSNTGPVVAVSSFSSLSLSNILNPAVPCLKTRVAVSLSEALDLKLDQLTPKYDSKLNVILRSLRHVPLLFAKQSQWFFQSLCLPIAQNFRLARSLEQWSQALPEGPPLQLDQPVLSQDLLYLIVAICSSMLTTKADILLTIRSLCVLHMAQVLIQIAQTEAEDETDCLEEEHNEAERRDTTGTGDLSSEQSSERQRGLEVLMGRLAQEAGVDVVVNANKRCEEIDSTGGLHRRPAPQGRQLELLFESSCLTFMRQVTLLLRAFFRGEQDPDASWSANFVASLRLSTKYFDMCQQIGLPHITQLLADEALVEYLLQAARELRLRPTSAAVPEVLQLCYNQHGQADSIVAELTKLDSDEMMGGSSEREAVISRSNLGKIPKLPPQLRPDPHLKKNLFHVAQIRLVQLPSLYTDLHSAVLGKSKCKQTRKTMENPAICLVCEQVLCAGMECCRRSSDGMGACTHHAMKCGAGVGLFFLVRSSSVLLVFGSRSSFFGSPYLDMFGEQDIGLRRGRPLYLNATRMKAIEALYANHQLATEVTRNRRSSDQYIRNNYY</sequence>